<sequence length="171" mass="19014">MFKPSFTKTAVLLASVLMAGSVTAKEMKIGVVNVRAVFSQIPQTAKIQEALKTEFGAKFAEMQKLENDLKFNIEKFKRDGSTMSEAQKKELQTSIEKQQQQYEPMARSLEESYRQRQGEENNKIGALIKTAIEGIAAKDQYDVILNAEAAVFAKPEFDISSAVVTQVSKAK</sequence>
<dbReference type="GO" id="GO:0050821">
    <property type="term" value="P:protein stabilization"/>
    <property type="evidence" value="ECO:0007669"/>
    <property type="project" value="TreeGrafter"/>
</dbReference>
<dbReference type="AlphaFoldDB" id="A0A437R170"/>
<dbReference type="GO" id="GO:0005829">
    <property type="term" value="C:cytosol"/>
    <property type="evidence" value="ECO:0007669"/>
    <property type="project" value="TreeGrafter"/>
</dbReference>
<dbReference type="GO" id="GO:0051082">
    <property type="term" value="F:unfolded protein binding"/>
    <property type="evidence" value="ECO:0007669"/>
    <property type="project" value="InterPro"/>
</dbReference>
<organism evidence="4 5">
    <name type="scientific">Rheinheimera riviphila</name>
    <dbReference type="NCBI Taxonomy" id="1834037"/>
    <lineage>
        <taxon>Bacteria</taxon>
        <taxon>Pseudomonadati</taxon>
        <taxon>Pseudomonadota</taxon>
        <taxon>Gammaproteobacteria</taxon>
        <taxon>Chromatiales</taxon>
        <taxon>Chromatiaceae</taxon>
        <taxon>Rheinheimera</taxon>
    </lineage>
</organism>
<dbReference type="SMART" id="SM00935">
    <property type="entry name" value="OmpH"/>
    <property type="match status" value="1"/>
</dbReference>
<dbReference type="PIRSF" id="PIRSF002094">
    <property type="entry name" value="OMP26_Skp"/>
    <property type="match status" value="1"/>
</dbReference>
<dbReference type="EMBL" id="SACS01000004">
    <property type="protein sequence ID" value="RVU40487.1"/>
    <property type="molecule type" value="Genomic_DNA"/>
</dbReference>
<dbReference type="PANTHER" id="PTHR35089:SF1">
    <property type="entry name" value="CHAPERONE PROTEIN SKP"/>
    <property type="match status" value="1"/>
</dbReference>
<feature type="signal peptide" evidence="3">
    <location>
        <begin position="1"/>
        <end position="24"/>
    </location>
</feature>
<evidence type="ECO:0000313" key="4">
    <source>
        <dbReference type="EMBL" id="RVU40487.1"/>
    </source>
</evidence>
<evidence type="ECO:0000256" key="2">
    <source>
        <dbReference type="PIRNR" id="PIRNR002094"/>
    </source>
</evidence>
<dbReference type="InterPro" id="IPR005632">
    <property type="entry name" value="Chaperone_Skp"/>
</dbReference>
<dbReference type="InterPro" id="IPR024930">
    <property type="entry name" value="Skp_dom_sf"/>
</dbReference>
<dbReference type="OrthoDB" id="5767138at2"/>
<accession>A0A437R170</accession>
<reference evidence="4 5" key="1">
    <citation type="submission" date="2019-01" db="EMBL/GenBank/DDBJ databases">
        <authorList>
            <person name="Chen W.-M."/>
        </authorList>
    </citation>
    <scope>NUCLEOTIDE SEQUENCE [LARGE SCALE GENOMIC DNA]</scope>
    <source>
        <strain evidence="4 5">KYPC3</strain>
    </source>
</reference>
<keyword evidence="5" id="KW-1185">Reference proteome</keyword>
<protein>
    <submittedName>
        <fullName evidence="4">OmpH family outer membrane protein</fullName>
    </submittedName>
</protein>
<comment type="caution">
    <text evidence="4">The sequence shown here is derived from an EMBL/GenBank/DDBJ whole genome shotgun (WGS) entry which is preliminary data.</text>
</comment>
<dbReference type="Gene3D" id="3.30.910.20">
    <property type="entry name" value="Skp domain"/>
    <property type="match status" value="1"/>
</dbReference>
<dbReference type="PANTHER" id="PTHR35089">
    <property type="entry name" value="CHAPERONE PROTEIN SKP"/>
    <property type="match status" value="1"/>
</dbReference>
<evidence type="ECO:0000256" key="1">
    <source>
        <dbReference type="ARBA" id="ARBA00022729"/>
    </source>
</evidence>
<dbReference type="Proteomes" id="UP000283077">
    <property type="component" value="Unassembled WGS sequence"/>
</dbReference>
<dbReference type="SUPFAM" id="SSF111384">
    <property type="entry name" value="OmpH-like"/>
    <property type="match status" value="1"/>
</dbReference>
<evidence type="ECO:0000256" key="3">
    <source>
        <dbReference type="SAM" id="SignalP"/>
    </source>
</evidence>
<comment type="similarity">
    <text evidence="2">Belongs to the skp family.</text>
</comment>
<name>A0A437R170_9GAMM</name>
<evidence type="ECO:0000313" key="5">
    <source>
        <dbReference type="Proteomes" id="UP000283077"/>
    </source>
</evidence>
<keyword evidence="1 3" id="KW-0732">Signal</keyword>
<feature type="chain" id="PRO_5019067374" evidence="3">
    <location>
        <begin position="25"/>
        <end position="171"/>
    </location>
</feature>
<dbReference type="Pfam" id="PF03938">
    <property type="entry name" value="OmpH"/>
    <property type="match status" value="1"/>
</dbReference>
<gene>
    <name evidence="4" type="ORF">EOE67_05400</name>
</gene>
<proteinExistence type="inferred from homology"/>